<sequence>MSILKGRKSSVLYFDTEKELLIIEDHLRSYRVMQLVLLFTCVISCSLILVKEDLSFWFGFMIGAFIALALCAAYYYAFRTSVVKNIPFNDIESIISSTLFLKNDRRLTIKLKDNRFRNIITMDQLEIDRLFNSFKEVDIVVEKRTSFSLLPLNF</sequence>
<protein>
    <submittedName>
        <fullName evidence="2">Uncharacterized protein</fullName>
    </submittedName>
</protein>
<organism evidence="2 3">
    <name type="scientific">Nonlabens arenilitoris</name>
    <dbReference type="NCBI Taxonomy" id="1217969"/>
    <lineage>
        <taxon>Bacteria</taxon>
        <taxon>Pseudomonadati</taxon>
        <taxon>Bacteroidota</taxon>
        <taxon>Flavobacteriia</taxon>
        <taxon>Flavobacteriales</taxon>
        <taxon>Flavobacteriaceae</taxon>
        <taxon>Nonlabens</taxon>
    </lineage>
</organism>
<dbReference type="EMBL" id="MTPW01000001">
    <property type="protein sequence ID" value="PQJ32712.1"/>
    <property type="molecule type" value="Genomic_DNA"/>
</dbReference>
<dbReference type="RefSeq" id="WP_105071778.1">
    <property type="nucleotide sequence ID" value="NZ_MTPW01000001.1"/>
</dbReference>
<feature type="transmembrane region" description="Helical" evidence="1">
    <location>
        <begin position="56"/>
        <end position="77"/>
    </location>
</feature>
<evidence type="ECO:0000313" key="2">
    <source>
        <dbReference type="EMBL" id="PQJ32712.1"/>
    </source>
</evidence>
<feature type="transmembrane region" description="Helical" evidence="1">
    <location>
        <begin position="32"/>
        <end position="50"/>
    </location>
</feature>
<comment type="caution">
    <text evidence="2">The sequence shown here is derived from an EMBL/GenBank/DDBJ whole genome shotgun (WGS) entry which is preliminary data.</text>
</comment>
<gene>
    <name evidence="2" type="ORF">BST92_12615</name>
</gene>
<keyword evidence="1" id="KW-1133">Transmembrane helix</keyword>
<keyword evidence="3" id="KW-1185">Reference proteome</keyword>
<dbReference type="OrthoDB" id="1478115at2"/>
<accession>A0A2S7UES6</accession>
<dbReference type="Proteomes" id="UP000239747">
    <property type="component" value="Unassembled WGS sequence"/>
</dbReference>
<keyword evidence="1" id="KW-0472">Membrane</keyword>
<reference evidence="2 3" key="1">
    <citation type="submission" date="2017-01" db="EMBL/GenBank/DDBJ databases">
        <title>Trade-off between light-utilization and light-protection in marine flavobacteria.</title>
        <authorList>
            <person name="Kumagai Y."/>
            <person name="Yoshizawa S."/>
            <person name="Kogure K."/>
            <person name="Iwasaki W."/>
        </authorList>
    </citation>
    <scope>NUCLEOTIDE SEQUENCE [LARGE SCALE GENOMIC DNA]</scope>
    <source>
        <strain evidence="2 3">KCTC 32109</strain>
    </source>
</reference>
<keyword evidence="1" id="KW-0812">Transmembrane</keyword>
<evidence type="ECO:0000313" key="3">
    <source>
        <dbReference type="Proteomes" id="UP000239747"/>
    </source>
</evidence>
<proteinExistence type="predicted"/>
<evidence type="ECO:0000256" key="1">
    <source>
        <dbReference type="SAM" id="Phobius"/>
    </source>
</evidence>
<dbReference type="AlphaFoldDB" id="A0A2S7UES6"/>
<name>A0A2S7UES6_9FLAO</name>